<organism evidence="2 3">
    <name type="scientific">Apiospora phragmitis</name>
    <dbReference type="NCBI Taxonomy" id="2905665"/>
    <lineage>
        <taxon>Eukaryota</taxon>
        <taxon>Fungi</taxon>
        <taxon>Dikarya</taxon>
        <taxon>Ascomycota</taxon>
        <taxon>Pezizomycotina</taxon>
        <taxon>Sordariomycetes</taxon>
        <taxon>Xylariomycetidae</taxon>
        <taxon>Amphisphaeriales</taxon>
        <taxon>Apiosporaceae</taxon>
        <taxon>Apiospora</taxon>
    </lineage>
</organism>
<gene>
    <name evidence="2" type="ORF">PG994_005072</name>
</gene>
<accession>A0ABR1VSD3</accession>
<keyword evidence="3" id="KW-1185">Reference proteome</keyword>
<dbReference type="GeneID" id="92089544"/>
<evidence type="ECO:0000313" key="3">
    <source>
        <dbReference type="Proteomes" id="UP001480595"/>
    </source>
</evidence>
<dbReference type="RefSeq" id="XP_066718648.1">
    <property type="nucleotide sequence ID" value="XM_066856481.1"/>
</dbReference>
<reference evidence="2 3" key="1">
    <citation type="submission" date="2023-01" db="EMBL/GenBank/DDBJ databases">
        <title>Analysis of 21 Apiospora genomes using comparative genomics revels a genus with tremendous synthesis potential of carbohydrate active enzymes and secondary metabolites.</title>
        <authorList>
            <person name="Sorensen T."/>
        </authorList>
    </citation>
    <scope>NUCLEOTIDE SEQUENCE [LARGE SCALE GENOMIC DNA]</scope>
    <source>
        <strain evidence="2 3">CBS 135458</strain>
    </source>
</reference>
<name>A0ABR1VSD3_9PEZI</name>
<evidence type="ECO:0000256" key="1">
    <source>
        <dbReference type="SAM" id="MobiDB-lite"/>
    </source>
</evidence>
<protein>
    <submittedName>
        <fullName evidence="2">Uncharacterized protein</fullName>
    </submittedName>
</protein>
<feature type="region of interest" description="Disordered" evidence="1">
    <location>
        <begin position="46"/>
        <end position="129"/>
    </location>
</feature>
<proteinExistence type="predicted"/>
<comment type="caution">
    <text evidence="2">The sequence shown here is derived from an EMBL/GenBank/DDBJ whole genome shotgun (WGS) entry which is preliminary data.</text>
</comment>
<feature type="compositionally biased region" description="Low complexity" evidence="1">
    <location>
        <begin position="78"/>
        <end position="90"/>
    </location>
</feature>
<evidence type="ECO:0000313" key="2">
    <source>
        <dbReference type="EMBL" id="KAK8074173.1"/>
    </source>
</evidence>
<sequence length="129" mass="14576">MTCAKAELVHGTPLWASQSCGFCRWQRSLEVRRQWKGEHFCMNPFAVNQTPSEPQKTTTMAQGGDPGQETPSEASDPSEGGWSQQSGSSSSRKESGRRKKSVRFQEPLRVEKKRSSLLARFTRERSKTR</sequence>
<dbReference type="PROSITE" id="PS51257">
    <property type="entry name" value="PROKAR_LIPOPROTEIN"/>
    <property type="match status" value="1"/>
</dbReference>
<dbReference type="EMBL" id="JAQQWL010000005">
    <property type="protein sequence ID" value="KAK8074173.1"/>
    <property type="molecule type" value="Genomic_DNA"/>
</dbReference>
<dbReference type="Proteomes" id="UP001480595">
    <property type="component" value="Unassembled WGS sequence"/>
</dbReference>
<feature type="compositionally biased region" description="Polar residues" evidence="1">
    <location>
        <begin position="46"/>
        <end position="61"/>
    </location>
</feature>